<evidence type="ECO:0000259" key="1">
    <source>
        <dbReference type="Pfam" id="PF01507"/>
    </source>
</evidence>
<dbReference type="InterPro" id="IPR014729">
    <property type="entry name" value="Rossmann-like_a/b/a_fold"/>
</dbReference>
<dbReference type="InterPro" id="IPR052188">
    <property type="entry name" value="Ni-pincer_cofactor_biosynth"/>
</dbReference>
<organism evidence="3 5">
    <name type="scientific">Halarcobacter bivalviorum</name>
    <dbReference type="NCBI Taxonomy" id="663364"/>
    <lineage>
        <taxon>Bacteria</taxon>
        <taxon>Pseudomonadati</taxon>
        <taxon>Campylobacterota</taxon>
        <taxon>Epsilonproteobacteria</taxon>
        <taxon>Campylobacterales</taxon>
        <taxon>Arcobacteraceae</taxon>
        <taxon>Halarcobacter</taxon>
    </lineage>
</organism>
<reference evidence="2 4" key="2">
    <citation type="submission" date="2018-07" db="EMBL/GenBank/DDBJ databases">
        <title>Complete genome of the Arcobacter bivalviorum type strain LMG 26154.</title>
        <authorList>
            <person name="Miller W.G."/>
            <person name="Yee E."/>
            <person name="Bono J.L."/>
        </authorList>
    </citation>
    <scope>NUCLEOTIDE SEQUENCE [LARGE SCALE GENOMIC DNA]</scope>
    <source>
        <strain evidence="2 4">LMG 26154</strain>
    </source>
</reference>
<sequence>MKSKRECSKCVLDTTVEDITFDENGVCNYCREYDSVVKTIPHGEKAKEVLNQTVKQIKQDGKGKKYDCILGLSGGVDSTYLAYLVVELGLRPLVVHIDTGWNSEIAVQNIENVVNKLNLDLHTHVIDWEEMKDLQLAFFKASIPDCDIPQDHVFPALLNKIAKQNKIKHIISGHNIVTEYILPRNWSYDSNDLTHILDIHKKFGKMPLKKYPRYSLFDRIFIYRWIFPIKSHRILNYVYYNKEEVKKFIQEKLGWRDYGGKHFESRFTKFFQAYYLPTKFGFDKRKAHLSNLIVSNQITRNEALMELKNDLYDLNELENDKEYICKKLDITLEKWNEIMNLPLKEHRDYKSDYNKLWYVYYRYLVEVIKRIIKR</sequence>
<evidence type="ECO:0000313" key="4">
    <source>
        <dbReference type="Proteomes" id="UP000253850"/>
    </source>
</evidence>
<dbReference type="GO" id="GO:0003824">
    <property type="term" value="F:catalytic activity"/>
    <property type="evidence" value="ECO:0007669"/>
    <property type="project" value="InterPro"/>
</dbReference>
<dbReference type="EMBL" id="PDKM01000001">
    <property type="protein sequence ID" value="RXK11000.1"/>
    <property type="molecule type" value="Genomic_DNA"/>
</dbReference>
<gene>
    <name evidence="2" type="ORF">ABIV_0869</name>
    <name evidence="3" type="ORF">CRV05_01125</name>
</gene>
<dbReference type="KEGG" id="hbv:ABIV_0869"/>
<evidence type="ECO:0000313" key="3">
    <source>
        <dbReference type="EMBL" id="RXK11000.1"/>
    </source>
</evidence>
<name>A0AAX2AAZ2_9BACT</name>
<dbReference type="SUPFAM" id="SSF52402">
    <property type="entry name" value="Adenine nucleotide alpha hydrolases-like"/>
    <property type="match status" value="1"/>
</dbReference>
<dbReference type="Proteomes" id="UP000253850">
    <property type="component" value="Chromosome"/>
</dbReference>
<dbReference type="Proteomes" id="UP000289193">
    <property type="component" value="Unassembled WGS sequence"/>
</dbReference>
<dbReference type="EMBL" id="CP031217">
    <property type="protein sequence ID" value="AXH11878.1"/>
    <property type="molecule type" value="Genomic_DNA"/>
</dbReference>
<dbReference type="RefSeq" id="WP_114838736.1">
    <property type="nucleotide sequence ID" value="NZ_CP031217.1"/>
</dbReference>
<proteinExistence type="predicted"/>
<dbReference type="Pfam" id="PF01507">
    <property type="entry name" value="PAPS_reduct"/>
    <property type="match status" value="1"/>
</dbReference>
<feature type="domain" description="Phosphoadenosine phosphosulphate reductase" evidence="1">
    <location>
        <begin position="69"/>
        <end position="222"/>
    </location>
</feature>
<evidence type="ECO:0000313" key="2">
    <source>
        <dbReference type="EMBL" id="AXH11878.1"/>
    </source>
</evidence>
<reference evidence="3 5" key="1">
    <citation type="submission" date="2017-10" db="EMBL/GenBank/DDBJ databases">
        <title>Genomics of the genus Arcobacter.</title>
        <authorList>
            <person name="Perez-Cataluna A."/>
            <person name="Figueras M.J."/>
        </authorList>
    </citation>
    <scope>NUCLEOTIDE SEQUENCE [LARGE SCALE GENOMIC DNA]</scope>
    <source>
        <strain evidence="3 5">CECT 7835</strain>
    </source>
</reference>
<dbReference type="InterPro" id="IPR002500">
    <property type="entry name" value="PAPS_reduct_dom"/>
</dbReference>
<dbReference type="Gene3D" id="3.40.50.620">
    <property type="entry name" value="HUPs"/>
    <property type="match status" value="1"/>
</dbReference>
<evidence type="ECO:0000313" key="5">
    <source>
        <dbReference type="Proteomes" id="UP000289193"/>
    </source>
</evidence>
<dbReference type="PANTHER" id="PTHR43169:SF3">
    <property type="entry name" value="ATPASE, PP-LOOP SUPERFAMILY-RELATED"/>
    <property type="match status" value="1"/>
</dbReference>
<accession>A0AAX2AAZ2</accession>
<dbReference type="AlphaFoldDB" id="A0AAX2AAZ2"/>
<dbReference type="PANTHER" id="PTHR43169">
    <property type="entry name" value="EXSB FAMILY PROTEIN"/>
    <property type="match status" value="1"/>
</dbReference>
<keyword evidence="5" id="KW-1185">Reference proteome</keyword>
<protein>
    <submittedName>
        <fullName evidence="3">ExsB family protein</fullName>
    </submittedName>
    <submittedName>
        <fullName evidence="2">Pseudaminic acid biosynthesis protein, putative PseA</fullName>
    </submittedName>
</protein>
<dbReference type="InterPro" id="IPR020022">
    <property type="entry name" value="N-acetyl_sugar_amidoTrfase"/>
</dbReference>
<dbReference type="NCBIfam" id="TIGR03573">
    <property type="entry name" value="WbuX"/>
    <property type="match status" value="1"/>
</dbReference>